<evidence type="ECO:0000313" key="3">
    <source>
        <dbReference type="Proteomes" id="UP001142374"/>
    </source>
</evidence>
<dbReference type="AlphaFoldDB" id="A0A9X2LFS8"/>
<keyword evidence="1" id="KW-0472">Membrane</keyword>
<reference evidence="2" key="1">
    <citation type="submission" date="2022-06" db="EMBL/GenBank/DDBJ databases">
        <title>WGS of actinobacteria.</title>
        <authorList>
            <person name="Thawai C."/>
        </authorList>
    </citation>
    <scope>NUCLEOTIDE SEQUENCE</scope>
    <source>
        <strain evidence="2">AA8</strain>
    </source>
</reference>
<dbReference type="RefSeq" id="WP_206329742.1">
    <property type="nucleotide sequence ID" value="NZ_JAATER010000294.1"/>
</dbReference>
<feature type="transmembrane region" description="Helical" evidence="1">
    <location>
        <begin position="31"/>
        <end position="54"/>
    </location>
</feature>
<gene>
    <name evidence="2" type="ORF">NQU55_11975</name>
</gene>
<sequence>MRRSQRNDSWWTRVRRSYEQGADEAGGERPLLGYTVLLGGYAALTASAVGIAVARRRTTPARPSAADLALLSVATFRISRMLAKDSVVSPLRAPFTTYQEPAGPGEVTEAPRPGPVRHAVGELLTCPFCLTSGWPRPVSPACC</sequence>
<accession>A0A9X2LFS8</accession>
<evidence type="ECO:0000256" key="1">
    <source>
        <dbReference type="SAM" id="Phobius"/>
    </source>
</evidence>
<evidence type="ECO:0000313" key="2">
    <source>
        <dbReference type="EMBL" id="MCQ8770494.1"/>
    </source>
</evidence>
<protein>
    <submittedName>
        <fullName evidence="2">DUF1360 domain-containing protein</fullName>
    </submittedName>
</protein>
<dbReference type="EMBL" id="JANIID010000008">
    <property type="protein sequence ID" value="MCQ8770494.1"/>
    <property type="molecule type" value="Genomic_DNA"/>
</dbReference>
<keyword evidence="1" id="KW-0812">Transmembrane</keyword>
<dbReference type="InterPro" id="IPR010773">
    <property type="entry name" value="Mycophage_PG1_Gp7"/>
</dbReference>
<keyword evidence="1" id="KW-1133">Transmembrane helix</keyword>
<organism evidence="2 3">
    <name type="scientific">Streptomyces telluris</name>
    <dbReference type="NCBI Taxonomy" id="2720021"/>
    <lineage>
        <taxon>Bacteria</taxon>
        <taxon>Bacillati</taxon>
        <taxon>Actinomycetota</taxon>
        <taxon>Actinomycetes</taxon>
        <taxon>Kitasatosporales</taxon>
        <taxon>Streptomycetaceae</taxon>
        <taxon>Streptomyces</taxon>
    </lineage>
</organism>
<dbReference type="Pfam" id="PF07098">
    <property type="entry name" value="DUF1360"/>
    <property type="match status" value="1"/>
</dbReference>
<name>A0A9X2LFS8_9ACTN</name>
<keyword evidence="3" id="KW-1185">Reference proteome</keyword>
<comment type="caution">
    <text evidence="2">The sequence shown here is derived from an EMBL/GenBank/DDBJ whole genome shotgun (WGS) entry which is preliminary data.</text>
</comment>
<dbReference type="Proteomes" id="UP001142374">
    <property type="component" value="Unassembled WGS sequence"/>
</dbReference>
<proteinExistence type="predicted"/>